<dbReference type="PANTHER" id="PTHR32182:SF23">
    <property type="entry name" value="ATP BINDING PROTEIN"/>
    <property type="match status" value="1"/>
</dbReference>
<dbReference type="EMBL" id="JACJQU010000012">
    <property type="protein sequence ID" value="MBD2295444.1"/>
    <property type="molecule type" value="Genomic_DNA"/>
</dbReference>
<dbReference type="Gene3D" id="3.40.50.300">
    <property type="entry name" value="P-loop containing nucleotide triphosphate hydrolases"/>
    <property type="match status" value="1"/>
</dbReference>
<name>A0A927A274_9NOST</name>
<organism evidence="2 3">
    <name type="scientific">Anabaena sphaerica FACHB-251</name>
    <dbReference type="NCBI Taxonomy" id="2692883"/>
    <lineage>
        <taxon>Bacteria</taxon>
        <taxon>Bacillati</taxon>
        <taxon>Cyanobacteriota</taxon>
        <taxon>Cyanophyceae</taxon>
        <taxon>Nostocales</taxon>
        <taxon>Nostocaceae</taxon>
        <taxon>Anabaena</taxon>
    </lineage>
</organism>
<evidence type="ECO:0000313" key="2">
    <source>
        <dbReference type="EMBL" id="MBD2295444.1"/>
    </source>
</evidence>
<sequence length="443" mass="50943">MHIQKVIIKNFRCFEHLEVNLDSDINIFVGNNGSGKSALLDAIAAAMLPYVCQIQEIVEKRYQEDSPVLQRDLPAKQEGSKQKTQTELNVWATGFPDWKIVYEKPPVEDDNTKIRVRTGSPTFVPDEFKRLYSAIEKKCNTLKKNPKTELSVIAYYKSNRHLINIADLENISNKSFDRFDALNNAFDATAKFTDLANWFFVRDFQELREGKKRGDINFELPDLKQVRSAISTIIAPNARVYFSGATSAKLMVEWIMETGEKRELLLSQLSAGYRNMLALVMDFARRLAQANPEMENPLAAEAILMIDELDLHLHPTWQQKIIPDLKKVFPNTQIIATTHSPEVVTTVKQNQVWILEDYQVKPCPEPTKGRKSSDIVRNVLGLSELRPDTEESRTLTRLFEAIDNGELEEAKRLKKELQNWESFDPDMTRADMQIRRLERRNAV</sequence>
<feature type="domain" description="ATPase AAA-type core" evidence="1">
    <location>
        <begin position="25"/>
        <end position="344"/>
    </location>
</feature>
<dbReference type="InterPro" id="IPR003959">
    <property type="entry name" value="ATPase_AAA_core"/>
</dbReference>
<proteinExistence type="predicted"/>
<dbReference type="Pfam" id="PF13304">
    <property type="entry name" value="AAA_21"/>
    <property type="match status" value="1"/>
</dbReference>
<dbReference type="GO" id="GO:0000731">
    <property type="term" value="P:DNA synthesis involved in DNA repair"/>
    <property type="evidence" value="ECO:0007669"/>
    <property type="project" value="TreeGrafter"/>
</dbReference>
<gene>
    <name evidence="2" type="ORF">H6G06_18695</name>
</gene>
<dbReference type="CDD" id="cd00267">
    <property type="entry name" value="ABC_ATPase"/>
    <property type="match status" value="1"/>
</dbReference>
<dbReference type="PANTHER" id="PTHR32182">
    <property type="entry name" value="DNA REPLICATION AND REPAIR PROTEIN RECF"/>
    <property type="match status" value="1"/>
</dbReference>
<dbReference type="RefSeq" id="WP_190562830.1">
    <property type="nucleotide sequence ID" value="NZ_JACJQU010000012.1"/>
</dbReference>
<reference evidence="3" key="1">
    <citation type="journal article" date="2020" name="ISME J.">
        <title>Comparative genomics reveals insights into cyanobacterial evolution and habitat adaptation.</title>
        <authorList>
            <person name="Chen M.Y."/>
            <person name="Teng W.K."/>
            <person name="Zhao L."/>
            <person name="Hu C.X."/>
            <person name="Zhou Y.K."/>
            <person name="Han B.P."/>
            <person name="Song L.R."/>
            <person name="Shu W.S."/>
        </authorList>
    </citation>
    <scope>NUCLEOTIDE SEQUENCE [LARGE SCALE GENOMIC DNA]</scope>
    <source>
        <strain evidence="3">FACHB-251</strain>
    </source>
</reference>
<evidence type="ECO:0000313" key="3">
    <source>
        <dbReference type="Proteomes" id="UP000662185"/>
    </source>
</evidence>
<dbReference type="Proteomes" id="UP000662185">
    <property type="component" value="Unassembled WGS sequence"/>
</dbReference>
<comment type="caution">
    <text evidence="2">The sequence shown here is derived from an EMBL/GenBank/DDBJ whole genome shotgun (WGS) entry which is preliminary data.</text>
</comment>
<dbReference type="InterPro" id="IPR027417">
    <property type="entry name" value="P-loop_NTPase"/>
</dbReference>
<evidence type="ECO:0000259" key="1">
    <source>
        <dbReference type="Pfam" id="PF13304"/>
    </source>
</evidence>
<dbReference type="AlphaFoldDB" id="A0A927A274"/>
<dbReference type="GO" id="GO:0016887">
    <property type="term" value="F:ATP hydrolysis activity"/>
    <property type="evidence" value="ECO:0007669"/>
    <property type="project" value="InterPro"/>
</dbReference>
<dbReference type="GO" id="GO:0006302">
    <property type="term" value="P:double-strand break repair"/>
    <property type="evidence" value="ECO:0007669"/>
    <property type="project" value="InterPro"/>
</dbReference>
<keyword evidence="3" id="KW-1185">Reference proteome</keyword>
<protein>
    <submittedName>
        <fullName evidence="2">AAA family ATPase</fullName>
    </submittedName>
</protein>
<accession>A0A927A274</accession>
<dbReference type="SUPFAM" id="SSF52540">
    <property type="entry name" value="P-loop containing nucleoside triphosphate hydrolases"/>
    <property type="match status" value="1"/>
</dbReference>